<proteinExistence type="inferred from homology"/>
<dbReference type="Pfam" id="PF25493">
    <property type="entry name" value="Peripla_BP_A-cyclase"/>
    <property type="match status" value="1"/>
</dbReference>
<dbReference type="Gene3D" id="3.30.70.1230">
    <property type="entry name" value="Nucleotide cyclase"/>
    <property type="match status" value="1"/>
</dbReference>
<sequence length="1270" mass="139530">MPHRAVWGPRGVPCGTVVQLFLLAVILQVMQAPMVLSWNWRGSVTVEVFSPPPESVVSNGTVKALNTGVLASFHARGNITGTGVTVSFSAPATSEQNVNEALEQKLKGFSDAEKILVVLGPLGDKTVLESLDLLTKNEVIGFAPYTGSGAVRGWRPNLYFISVDPLAETLALLRYALAHLRVRRLGFMYLKGVSFGDTEYQLVVQAMARMGYGLCGTFALKSSTEASASSEDFQREWDQFAATNPQAVILYVYPVDDGKKALLKFLEDKRTSGACILSPFALQYFVVETLNATYGRGGGYSHGEVITTGTNPLAKDNEYQAIQRFQKEMKAYLASHSGASLYGRSDRHLTDDDDDGELMVYGWIIGEMLSRALSSREWLKNRSTFKKSLYNQRRYVIDDLVYGDYGGDCPDNVAALGASCQCNQGGKAVYMKRLVEGFRLESVKSGFMALGTSRCDTDGSRLHAPLAAVATFMDNSQLSLNAAEEWHGGASLLVGTGDLGDYDRFFLHRINTSSGTIWKRLKREEEEKLVTAVMGVTDEALLSTSTFVVVDPVLLVPRLRTPNKRVIYLSATLEQQLFVIAKYLGEKGSIGVHSVISSSESNRIEKVVNMSLVRFYQEPQSLVILNATVSVTGYLPREGDVFVIGLKQDDVEVIAKHLSANPKLFVYVPFTEVALYYQTFVRVFRDKGPGSSSSNRLLFATNLPHWADGNPSSDTVKKFHNAMKDKSKWTPLSLMGFAAGNLLRTVLPQLKKVDADTLSNLFFSETYLRADDMRYGPYGTEGCGKVEVGLWNDCVTNYGATGIAVWSMARALDPSVPPIAEPISQLLQYEDRDAGRLTGARLIGVCVGAVLFFLLLVVVIVVVLCRYFADARDNANAPKEPTDPVTLIFTDIESSTAQWAAHPEMMPDAVATHHRLIRALIMHYRCYEVKTVGDSFMIACRSPSAAVRLACDLQHNFLHHNWGTAALDESYREFELQRAEEEEGYTPPTAHLDREVYGRLWRGLRVRVGIHTGLCDIRYDEVTKGYDYYGRTANMAARTESVANGGQVLMTRATYMSLSVVEREQFDVTALGPVTLRGVPNPVEMYQLNPIPGRTFAALRLDRDGPGLDDECSSPSLSEVSSLCAGLTDSARQVAISLDSLLGVFAPAQRQNLLLPLCERWRVSLLRKNSGWSEAYCRDTVHRIAAKVGHITDHKGKRTSMDLSTTSDSVCVLQPSLAGIANLRSPLLSRSNYPGDNGDLASVGIVASSDASEALSRRSTVEVTSMKGDL</sequence>
<feature type="transmembrane region" description="Helical" evidence="20">
    <location>
        <begin position="842"/>
        <end position="869"/>
    </location>
</feature>
<evidence type="ECO:0000313" key="24">
    <source>
        <dbReference type="Proteomes" id="UP000008524"/>
    </source>
</evidence>
<reference evidence="22" key="3">
    <citation type="submission" date="2005-04" db="EMBL/GenBank/DDBJ databases">
        <title>.</title>
        <authorList>
            <person name="Ghedin E."/>
            <person name="Blandin G."/>
            <person name="Bartholomeu D."/>
            <person name="Caler E."/>
            <person name="Haas B."/>
            <person name="Hannick L."/>
            <person name="Shallom J."/>
            <person name="Hou L."/>
            <person name="Djikeng A."/>
            <person name="Feldblyum T."/>
            <person name="Hostetler J."/>
            <person name="Johnson J."/>
            <person name="Jones K."/>
            <person name="Koo H.L."/>
            <person name="Larkin C."/>
            <person name="Pai G."/>
            <person name="Peterson J."/>
            <person name="Khalak H.G."/>
            <person name="Salzberg S."/>
            <person name="Simpson A.J."/>
            <person name="Tallon L."/>
            <person name="Van Aken S."/>
            <person name="Wanless D."/>
            <person name="White O."/>
            <person name="Wortman J."/>
            <person name="Fraser C.M."/>
            <person name="El-Sayed N.M.A."/>
        </authorList>
    </citation>
    <scope>NUCLEOTIDE SEQUENCE</scope>
    <source>
        <strain evidence="22">GUTat10.1</strain>
    </source>
</reference>
<dbReference type="PROSITE" id="PS50125">
    <property type="entry name" value="GUANYLATE_CYCLASE_2"/>
    <property type="match status" value="1"/>
</dbReference>
<reference evidence="23" key="1">
    <citation type="journal article" date="2005" name="Science">
        <title>Comparative genomics of trypanosomatid parasitic protozoa.</title>
        <authorList>
            <person name="El-Sayed N.M."/>
            <person name="Myler P.J."/>
            <person name="Blandin G."/>
            <person name="Berriman M."/>
            <person name="Crabtree J."/>
            <person name="Aggarwal G."/>
            <person name="Caler E."/>
            <person name="Renauld H."/>
            <person name="Worthey E.A."/>
            <person name="Hertz-Fowler C."/>
            <person name="Ghedin E."/>
            <person name="Peacock C."/>
            <person name="Bartholomeu D.C."/>
            <person name="Haas B.J."/>
            <person name="Tran A.N."/>
            <person name="Wortman J.R."/>
            <person name="Alsmark U.C."/>
            <person name="Angiuoli S."/>
            <person name="Anupama A."/>
            <person name="Badger J."/>
            <person name="Bringaud F."/>
            <person name="Cadag E."/>
            <person name="Carlton J.M."/>
            <person name="Cerqueira G.C."/>
            <person name="Creasy T."/>
            <person name="Delcher A.L."/>
            <person name="Djikeng A."/>
            <person name="Embley T.M."/>
            <person name="Hauser C."/>
            <person name="Ivens A.C."/>
            <person name="Kummerfeld S.K."/>
            <person name="Pereira-Leal J.B."/>
            <person name="Nilsson D."/>
            <person name="Peterson J."/>
            <person name="Salzberg S.L."/>
            <person name="Shallom J."/>
            <person name="Silva J.C."/>
            <person name="Sundaram J."/>
            <person name="Westenberger S."/>
            <person name="White O."/>
            <person name="Melville S.E."/>
            <person name="Donelson J.E."/>
            <person name="Andersson B."/>
            <person name="Stuart K.D."/>
            <person name="Hall N."/>
        </authorList>
    </citation>
    <scope>NUCLEOTIDE SEQUENCE</scope>
    <source>
        <strain evidence="23">927/4 GUTat10.1</strain>
    </source>
</reference>
<keyword evidence="16" id="KW-0325">Glycoprotein</keyword>
<dbReference type="InterPro" id="IPR028082">
    <property type="entry name" value="Peripla_BP_I"/>
</dbReference>
<dbReference type="AlphaFoldDB" id="Q57VK5"/>
<comment type="subcellular location">
    <subcellularLocation>
        <location evidence="4">Membrane</location>
        <topology evidence="4">Multi-pass membrane protein</topology>
    </subcellularLocation>
</comment>
<dbReference type="CDD" id="cd07556">
    <property type="entry name" value="Nucleotidyl_cyc_III"/>
    <property type="match status" value="1"/>
</dbReference>
<dbReference type="SMART" id="SM00044">
    <property type="entry name" value="CYCc"/>
    <property type="match status" value="1"/>
</dbReference>
<dbReference type="FunFam" id="3.40.50.2300:FF:000162">
    <property type="entry name" value="Receptor-type adenylate cyclase GRESAG 4, putative"/>
    <property type="match status" value="1"/>
</dbReference>
<evidence type="ECO:0000256" key="17">
    <source>
        <dbReference type="ARBA" id="ARBA00023239"/>
    </source>
</evidence>
<evidence type="ECO:0000256" key="15">
    <source>
        <dbReference type="ARBA" id="ARBA00023170"/>
    </source>
</evidence>
<keyword evidence="10" id="KW-0067">ATP-binding</keyword>
<dbReference type="InterPro" id="IPR029787">
    <property type="entry name" value="Nucleotide_cyclase"/>
</dbReference>
<reference evidence="23" key="4">
    <citation type="submission" date="2005-04" db="EMBL/GenBank/DDBJ databases">
        <title>Sequencing, closure, and annotation of Trypanosoma brucei chromosomes 2 through 8.</title>
        <authorList>
            <person name="Ghedin E."/>
            <person name="Blandin G."/>
            <person name="Bartholomeu D."/>
            <person name="Caler E."/>
            <person name="Haas B."/>
            <person name="Hannick L."/>
            <person name="Shallom J."/>
            <person name="Hou L."/>
            <person name="Djikeng A."/>
            <person name="Feldblyum T."/>
            <person name="Hostetler J."/>
            <person name="Johnson J."/>
            <person name="Jones K."/>
            <person name="Koo H.L."/>
            <person name="Larkin C."/>
            <person name="Pai G."/>
            <person name="Peterson J."/>
            <person name="Khalak H.G."/>
            <person name="Salzberg S."/>
            <person name="Simpson A.J."/>
            <person name="Tallon L."/>
            <person name="Van Aken S."/>
            <person name="Wanless D."/>
            <person name="White O."/>
            <person name="Wortman J."/>
            <person name="Fraser C.M."/>
            <person name="El-Sayed N.M.A."/>
        </authorList>
    </citation>
    <scope>NUCLEOTIDE SEQUENCE</scope>
    <source>
        <strain evidence="23">927/4 GUTat10.1</strain>
    </source>
</reference>
<dbReference type="PANTHER" id="PTHR43081:SF1">
    <property type="entry name" value="ADENYLATE CYCLASE, TERMINAL-DIFFERENTIATION SPECIFIC"/>
    <property type="match status" value="1"/>
</dbReference>
<evidence type="ECO:0000256" key="16">
    <source>
        <dbReference type="ARBA" id="ARBA00023180"/>
    </source>
</evidence>
<evidence type="ECO:0000256" key="5">
    <source>
        <dbReference type="ARBA" id="ARBA00005381"/>
    </source>
</evidence>
<evidence type="ECO:0000256" key="8">
    <source>
        <dbReference type="ARBA" id="ARBA00022723"/>
    </source>
</evidence>
<dbReference type="EMBL" id="AC159439">
    <property type="protein sequence ID" value="AAX70364.1"/>
    <property type="molecule type" value="Genomic_DNA"/>
</dbReference>
<evidence type="ECO:0000256" key="10">
    <source>
        <dbReference type="ARBA" id="ARBA00022840"/>
    </source>
</evidence>
<dbReference type="GO" id="GO:0006171">
    <property type="term" value="P:cAMP biosynthetic process"/>
    <property type="evidence" value="ECO:0000318"/>
    <property type="project" value="GO_Central"/>
</dbReference>
<dbReference type="GO" id="GO:0005524">
    <property type="term" value="F:ATP binding"/>
    <property type="evidence" value="ECO:0007669"/>
    <property type="project" value="UniProtKB-KW"/>
</dbReference>
<keyword evidence="12 20" id="KW-1133">Transmembrane helix</keyword>
<dbReference type="InterPro" id="IPR057399">
    <property type="entry name" value="GRESAG4.1/3_peripasmic_1"/>
</dbReference>
<accession>Q57VK5</accession>
<dbReference type="PaxDb" id="5691-AAZ12670"/>
<keyword evidence="8" id="KW-0479">Metal-binding</keyword>
<accession>D6XJD7</accession>
<evidence type="ECO:0000256" key="2">
    <source>
        <dbReference type="ARBA" id="ARBA00001946"/>
    </source>
</evidence>
<name>Q57VK5_TRYB2</name>
<keyword evidence="13" id="KW-0115">cAMP biosynthesis</keyword>
<dbReference type="GO" id="GO:0004016">
    <property type="term" value="F:adenylate cyclase activity"/>
    <property type="evidence" value="ECO:0000255"/>
    <property type="project" value="GeneDB"/>
</dbReference>
<evidence type="ECO:0000256" key="14">
    <source>
        <dbReference type="ARBA" id="ARBA00023136"/>
    </source>
</evidence>
<dbReference type="EMBL" id="CP000070">
    <property type="protein sequence ID" value="AAZ12670.1"/>
    <property type="molecule type" value="Genomic_DNA"/>
</dbReference>
<comment type="catalytic activity">
    <reaction evidence="1">
        <text>ATP = 3',5'-cyclic AMP + diphosphate</text>
        <dbReference type="Rhea" id="RHEA:15389"/>
        <dbReference type="ChEBI" id="CHEBI:30616"/>
        <dbReference type="ChEBI" id="CHEBI:33019"/>
        <dbReference type="ChEBI" id="CHEBI:58165"/>
        <dbReference type="EC" id="4.6.1.1"/>
    </reaction>
</comment>
<comment type="cofactor">
    <cofactor evidence="2">
        <name>Mg(2+)</name>
        <dbReference type="ChEBI" id="CHEBI:18420"/>
    </cofactor>
</comment>
<dbReference type="SUPFAM" id="SSF55073">
    <property type="entry name" value="Nucleotide cyclase"/>
    <property type="match status" value="1"/>
</dbReference>
<dbReference type="RefSeq" id="XP_846229.1">
    <property type="nucleotide sequence ID" value="XM_841136.1"/>
</dbReference>
<evidence type="ECO:0000256" key="3">
    <source>
        <dbReference type="ARBA" id="ARBA00002708"/>
    </source>
</evidence>
<dbReference type="Gene3D" id="3.40.50.2300">
    <property type="match status" value="2"/>
</dbReference>
<dbReference type="Pfam" id="PF00211">
    <property type="entry name" value="Guanylate_cyc"/>
    <property type="match status" value="1"/>
</dbReference>
<dbReference type="SUPFAM" id="SSF53822">
    <property type="entry name" value="Periplasmic binding protein-like I"/>
    <property type="match status" value="1"/>
</dbReference>
<feature type="domain" description="Guanylate cyclase" evidence="21">
    <location>
        <begin position="886"/>
        <end position="1040"/>
    </location>
</feature>
<dbReference type="GO" id="GO:0005739">
    <property type="term" value="C:mitochondrion"/>
    <property type="evidence" value="ECO:0006056"/>
    <property type="project" value="Others"/>
</dbReference>
<comment type="similarity">
    <text evidence="5">Belongs to the adenylyl cyclase class-3 family.</text>
</comment>
<dbReference type="EC" id="4.6.1.1" evidence="6"/>
<dbReference type="Pfam" id="PF25495">
    <property type="entry name" value="Peripla_BP_A-cyclase_1"/>
    <property type="match status" value="1"/>
</dbReference>
<dbReference type="KEGG" id="tbr:Tb927.7.6060"/>
<evidence type="ECO:0000256" key="19">
    <source>
        <dbReference type="ARBA" id="ARBA00032637"/>
    </source>
</evidence>
<keyword evidence="11" id="KW-0460">Magnesium</keyword>
<comment type="function">
    <text evidence="3">Could act as a receptor for an unknown ligand.</text>
</comment>
<keyword evidence="7 20" id="KW-0812">Transmembrane</keyword>
<keyword evidence="24" id="KW-1185">Reference proteome</keyword>
<evidence type="ECO:0000256" key="12">
    <source>
        <dbReference type="ARBA" id="ARBA00022989"/>
    </source>
</evidence>
<dbReference type="InParanoid" id="Q57VK5"/>
<evidence type="ECO:0000256" key="4">
    <source>
        <dbReference type="ARBA" id="ARBA00004141"/>
    </source>
</evidence>
<keyword evidence="14 20" id="KW-0472">Membrane</keyword>
<evidence type="ECO:0000256" key="7">
    <source>
        <dbReference type="ARBA" id="ARBA00022692"/>
    </source>
</evidence>
<evidence type="ECO:0000313" key="23">
    <source>
        <dbReference type="EMBL" id="AAZ12670.1"/>
    </source>
</evidence>
<dbReference type="InterPro" id="IPR057398">
    <property type="entry name" value="GRESAG4.1/3_peripasmic_2"/>
</dbReference>
<dbReference type="GO" id="GO:0035556">
    <property type="term" value="P:intracellular signal transduction"/>
    <property type="evidence" value="ECO:0000255"/>
    <property type="project" value="GeneDB"/>
</dbReference>
<dbReference type="VEuPathDB" id="TriTrypDB:Tb927.7.6060"/>
<dbReference type="InterPro" id="IPR001054">
    <property type="entry name" value="A/G_cyclase"/>
</dbReference>
<evidence type="ECO:0000259" key="21">
    <source>
        <dbReference type="PROSITE" id="PS50125"/>
    </source>
</evidence>
<evidence type="ECO:0000256" key="18">
    <source>
        <dbReference type="ARBA" id="ARBA00032597"/>
    </source>
</evidence>
<evidence type="ECO:0000256" key="1">
    <source>
        <dbReference type="ARBA" id="ARBA00001593"/>
    </source>
</evidence>
<dbReference type="Proteomes" id="UP000008524">
    <property type="component" value="Chromosome 7"/>
</dbReference>
<keyword evidence="17 22" id="KW-0456">Lyase</keyword>
<protein>
    <recommendedName>
        <fullName evidence="6">adenylate cyclase</fullName>
        <ecNumber evidence="6">4.6.1.1</ecNumber>
    </recommendedName>
    <alternativeName>
        <fullName evidence="18">ATP pyrophosphate-lyase</fullName>
    </alternativeName>
    <alternativeName>
        <fullName evidence="19">Adenylyl cyclase</fullName>
    </alternativeName>
</protein>
<dbReference type="GeneID" id="3658820"/>
<keyword evidence="15 22" id="KW-0675">Receptor</keyword>
<reference evidence="23 24" key="2">
    <citation type="journal article" date="2005" name="Science">
        <title>The genome of the African trypanosome Trypanosoma brucei.</title>
        <authorList>
            <person name="Berriman M."/>
            <person name="Ghedin E."/>
            <person name="Hertz-Fowler C."/>
            <person name="Blandin G."/>
            <person name="Renauld H."/>
            <person name="Bartholomeu D.C."/>
            <person name="Lennard N.J."/>
            <person name="Caler E."/>
            <person name="Hamlin N.E."/>
            <person name="Haas B."/>
            <person name="Bohme U."/>
            <person name="Hannick L."/>
            <person name="Aslett M.A."/>
            <person name="Shallom J."/>
            <person name="Marcello L."/>
            <person name="Hou L."/>
            <person name="Wickstead B."/>
            <person name="Alsmark U.C."/>
            <person name="Arrowsmith C."/>
            <person name="Atkin R.J."/>
            <person name="Barron A.J."/>
            <person name="Bringaud F."/>
            <person name="Brooks K."/>
            <person name="Carrington M."/>
            <person name="Cherevach I."/>
            <person name="Chillingworth T.J."/>
            <person name="Churcher C."/>
            <person name="Clark L.N."/>
            <person name="Corton C.H."/>
            <person name="Cronin A."/>
            <person name="Davies R.M."/>
            <person name="Doggett J."/>
            <person name="Djikeng A."/>
            <person name="Feldblyum T."/>
            <person name="Field M.C."/>
            <person name="Fraser A."/>
            <person name="Goodhead I."/>
            <person name="Hance Z."/>
            <person name="Harper D."/>
            <person name="Harris B.R."/>
            <person name="Hauser H."/>
            <person name="Hostetler J."/>
            <person name="Ivens A."/>
            <person name="Jagels K."/>
            <person name="Johnson D."/>
            <person name="Johnson J."/>
            <person name="Jones K."/>
            <person name="Kerhornou A.X."/>
            <person name="Koo H."/>
            <person name="Larke N."/>
            <person name="Landfear S."/>
            <person name="Larkin C."/>
            <person name="Leech V."/>
            <person name="Line A."/>
            <person name="Lord A."/>
            <person name="Macleod A."/>
            <person name="Mooney P.J."/>
            <person name="Moule S."/>
            <person name="Martin D.M."/>
            <person name="Morgan G.W."/>
            <person name="Mungall K."/>
            <person name="Norbertczak H."/>
            <person name="Ormond D."/>
            <person name="Pai G."/>
            <person name="Peacock C.S."/>
            <person name="Peterson J."/>
            <person name="Quail M.A."/>
            <person name="Rabbinowitsch E."/>
            <person name="Rajandream M.A."/>
            <person name="Reitter C."/>
            <person name="Salzberg S.L."/>
            <person name="Sanders M."/>
            <person name="Schobel S."/>
            <person name="Sharp S."/>
            <person name="Simmonds M."/>
            <person name="Simpson A.J."/>
            <person name="Tallon L."/>
            <person name="Turner C.M."/>
            <person name="Tait A."/>
            <person name="Tivey A.R."/>
            <person name="Van Aken S."/>
            <person name="Walker D."/>
            <person name="Wanless D."/>
            <person name="Wang S."/>
            <person name="White B."/>
            <person name="White O."/>
            <person name="Whitehead S."/>
            <person name="Woodward J."/>
            <person name="Wortman J."/>
            <person name="Adams M.D."/>
            <person name="Embley T.M."/>
            <person name="Gull K."/>
            <person name="Ullu E."/>
            <person name="Barry J.D."/>
            <person name="Fairlamb A.H."/>
            <person name="Opperdoes F."/>
            <person name="Barrell B.G."/>
            <person name="Donelson J.E."/>
            <person name="Hall N."/>
            <person name="Fraser C.M."/>
            <person name="Melville S.E."/>
            <person name="El-Sayed N.M."/>
        </authorList>
    </citation>
    <scope>NUCLEOTIDE SEQUENCE [LARGE SCALE GENOMIC DNA]</scope>
    <source>
        <strain evidence="23 24">927/4 GUTat10.1</strain>
    </source>
</reference>
<evidence type="ECO:0000256" key="13">
    <source>
        <dbReference type="ARBA" id="ARBA00022998"/>
    </source>
</evidence>
<dbReference type="PANTHER" id="PTHR43081">
    <property type="entry name" value="ADENYLATE CYCLASE, TERMINAL-DIFFERENTIATION SPECIFIC-RELATED"/>
    <property type="match status" value="1"/>
</dbReference>
<dbReference type="GO" id="GO:0046872">
    <property type="term" value="F:metal ion binding"/>
    <property type="evidence" value="ECO:0007669"/>
    <property type="project" value="UniProtKB-KW"/>
</dbReference>
<dbReference type="InterPro" id="IPR050697">
    <property type="entry name" value="Adenylyl/Guanylyl_Cyclase_3/4"/>
</dbReference>
<gene>
    <name evidence="23" type="primary">Tb07.2F2.270</name>
    <name evidence="22" type="ORF">Tb927.7.6060</name>
</gene>
<keyword evidence="9" id="KW-0547">Nucleotide-binding</keyword>
<evidence type="ECO:0000256" key="6">
    <source>
        <dbReference type="ARBA" id="ARBA00012201"/>
    </source>
</evidence>
<evidence type="ECO:0000256" key="11">
    <source>
        <dbReference type="ARBA" id="ARBA00022842"/>
    </source>
</evidence>
<dbReference type="FunFam" id="3.30.70.1230:FF:000022">
    <property type="entry name" value="Receptor-type adenylate cyclase GRESAG 4, putative"/>
    <property type="match status" value="1"/>
</dbReference>
<evidence type="ECO:0000313" key="22">
    <source>
        <dbReference type="EMBL" id="AAX70364.1"/>
    </source>
</evidence>
<organism evidence="22 24">
    <name type="scientific">Trypanosoma brucei brucei (strain 927/4 GUTat10.1)</name>
    <dbReference type="NCBI Taxonomy" id="185431"/>
    <lineage>
        <taxon>Eukaryota</taxon>
        <taxon>Discoba</taxon>
        <taxon>Euglenozoa</taxon>
        <taxon>Kinetoplastea</taxon>
        <taxon>Metakinetoplastina</taxon>
        <taxon>Trypanosomatida</taxon>
        <taxon>Trypanosomatidae</taxon>
        <taxon>Trypanosoma</taxon>
    </lineage>
</organism>
<evidence type="ECO:0000256" key="9">
    <source>
        <dbReference type="ARBA" id="ARBA00022741"/>
    </source>
</evidence>
<evidence type="ECO:0000256" key="20">
    <source>
        <dbReference type="SAM" id="Phobius"/>
    </source>
</evidence>
<dbReference type="GO" id="GO:0016020">
    <property type="term" value="C:membrane"/>
    <property type="evidence" value="ECO:0007669"/>
    <property type="project" value="UniProtKB-SubCell"/>
</dbReference>
<dbReference type="STRING" id="185431.Q57VK5"/>
<dbReference type="eggNOG" id="KOG0618">
    <property type="taxonomic scope" value="Eukaryota"/>
</dbReference>